<dbReference type="Gene3D" id="3.40.50.1910">
    <property type="match status" value="1"/>
</dbReference>
<dbReference type="EMBL" id="NIVC01001533">
    <property type="protein sequence ID" value="PAA66765.1"/>
    <property type="molecule type" value="Genomic_DNA"/>
</dbReference>
<dbReference type="InterPro" id="IPR043127">
    <property type="entry name" value="Sec-1-like_dom3a"/>
</dbReference>
<keyword evidence="5" id="KW-1185">Reference proteome</keyword>
<dbReference type="OrthoDB" id="2228at2759"/>
<dbReference type="InterPro" id="IPR027482">
    <property type="entry name" value="Sec1-like_dom2"/>
</dbReference>
<dbReference type="InterPro" id="IPR043154">
    <property type="entry name" value="Sec-1-like_dom1"/>
</dbReference>
<dbReference type="Gene3D" id="1.25.40.60">
    <property type="match status" value="1"/>
</dbReference>
<sequence>FVVLSCWLSDPIIIELNMALKSAVASKIMREVIHSLKKEGDWKVLIVDKLSMRMISACCRMHEIMSEGITLVEDVSKKREPLPLEAIYLLQPTRESVQLLMADFSGVRMQYRAAHVFFTEACPDDLFSELCKSPTSKFIKTLKEINIAFLPYESQVFSLDSPDTIFHYFLGNQAGKAQHLDRIAEQIATLCASLGEFPTIRYRAFNETNHQFANAINFKLEQYKADDPSMGEGPQKDRSLLIVLDRGADPVTPLLHELTFQAMAYDLIPIENDVYKYVSTTAGDEREREVVLDERDDLWVELRHLHIAVVGQNVTAKLKQFSDSKRMGAGGTGVRDLAQMMKKMPQYQKELSAYSTHFHLAEDCMRAYTGRVDKLCKVEQDLAMGCDADGEKVRDHMRAIVPILLDASVTAYDKLRIILLYVIHKTGVSEENLAKLLQHGQIPEQEKPILLNAANLGVPVIQDGKGGVGGLMDGGRRKAAQPYLPSHRRERENATQYQLSRWTPFIKDVMEDAIEDRLDQKMFPFLGSVPQRPRPGGAVPSRYGQWHQQQKGPQQKAAGPRLIVFFAGGFTYSEMRCAYEVSQAAKQRNWEVIVGGTHILTPEGFLADLKRCCQEGALEQATGGAAAGGPSSAA</sequence>
<dbReference type="Proteomes" id="UP000215902">
    <property type="component" value="Unassembled WGS sequence"/>
</dbReference>
<organism evidence="4 5">
    <name type="scientific">Macrostomum lignano</name>
    <dbReference type="NCBI Taxonomy" id="282301"/>
    <lineage>
        <taxon>Eukaryota</taxon>
        <taxon>Metazoa</taxon>
        <taxon>Spiralia</taxon>
        <taxon>Lophotrochozoa</taxon>
        <taxon>Platyhelminthes</taxon>
        <taxon>Rhabditophora</taxon>
        <taxon>Macrostomorpha</taxon>
        <taxon>Macrostomida</taxon>
        <taxon>Macrostomidae</taxon>
        <taxon>Macrostomum</taxon>
    </lineage>
</organism>
<dbReference type="InterPro" id="IPR036045">
    <property type="entry name" value="Sec1-like_sf"/>
</dbReference>
<name>A0A267EZ22_9PLAT</name>
<dbReference type="Gene3D" id="3.90.830.10">
    <property type="entry name" value="Syntaxin Binding Protein 1, Chain A, domain 2"/>
    <property type="match status" value="1"/>
</dbReference>
<protein>
    <submittedName>
        <fullName evidence="4">Uncharacterized protein</fullName>
    </submittedName>
</protein>
<proteinExistence type="inferred from homology"/>
<dbReference type="STRING" id="282301.A0A267EZ22"/>
<reference evidence="4 5" key="1">
    <citation type="submission" date="2017-06" db="EMBL/GenBank/DDBJ databases">
        <title>A platform for efficient transgenesis in Macrostomum lignano, a flatworm model organism for stem cell research.</title>
        <authorList>
            <person name="Berezikov E."/>
        </authorList>
    </citation>
    <scope>NUCLEOTIDE SEQUENCE [LARGE SCALE GENOMIC DNA]</scope>
    <source>
        <strain evidence="4">DV1</strain>
        <tissue evidence="4">Whole organism</tissue>
    </source>
</reference>
<dbReference type="Gene3D" id="3.40.50.2060">
    <property type="match status" value="1"/>
</dbReference>
<accession>A0A267EZ22</accession>
<dbReference type="GO" id="GO:0015031">
    <property type="term" value="P:protein transport"/>
    <property type="evidence" value="ECO:0007669"/>
    <property type="project" value="UniProtKB-KW"/>
</dbReference>
<dbReference type="FunFam" id="3.40.50.2060:FF:000001">
    <property type="entry name" value="syntaxin-binding protein 1 isoform X2"/>
    <property type="match status" value="1"/>
</dbReference>
<dbReference type="InterPro" id="IPR001619">
    <property type="entry name" value="Sec1-like"/>
</dbReference>
<evidence type="ECO:0000256" key="2">
    <source>
        <dbReference type="ARBA" id="ARBA00022448"/>
    </source>
</evidence>
<feature type="non-terminal residue" evidence="4">
    <location>
        <position position="1"/>
    </location>
</feature>
<dbReference type="Pfam" id="PF00995">
    <property type="entry name" value="Sec1"/>
    <property type="match status" value="1"/>
</dbReference>
<gene>
    <name evidence="4" type="ORF">BOX15_Mlig028313g1</name>
</gene>
<evidence type="ECO:0000256" key="1">
    <source>
        <dbReference type="ARBA" id="ARBA00009884"/>
    </source>
</evidence>
<comment type="similarity">
    <text evidence="1">Belongs to the STXBP/unc-18/SEC1 family.</text>
</comment>
<comment type="caution">
    <text evidence="4">The sequence shown here is derived from an EMBL/GenBank/DDBJ whole genome shotgun (WGS) entry which is preliminary data.</text>
</comment>
<dbReference type="PIRSF" id="PIRSF005715">
    <property type="entry name" value="VPS45_Sec1"/>
    <property type="match status" value="1"/>
</dbReference>
<keyword evidence="3" id="KW-0653">Protein transport</keyword>
<keyword evidence="2" id="KW-0813">Transport</keyword>
<dbReference type="GO" id="GO:0016192">
    <property type="term" value="P:vesicle-mediated transport"/>
    <property type="evidence" value="ECO:0007669"/>
    <property type="project" value="InterPro"/>
</dbReference>
<dbReference type="PANTHER" id="PTHR11679">
    <property type="entry name" value="VESICLE PROTEIN SORTING-ASSOCIATED"/>
    <property type="match status" value="1"/>
</dbReference>
<dbReference type="SUPFAM" id="SSF56815">
    <property type="entry name" value="Sec1/munc18-like (SM) proteins"/>
    <property type="match status" value="1"/>
</dbReference>
<evidence type="ECO:0000256" key="3">
    <source>
        <dbReference type="ARBA" id="ARBA00022927"/>
    </source>
</evidence>
<evidence type="ECO:0000313" key="4">
    <source>
        <dbReference type="EMBL" id="PAA66765.1"/>
    </source>
</evidence>
<evidence type="ECO:0000313" key="5">
    <source>
        <dbReference type="Proteomes" id="UP000215902"/>
    </source>
</evidence>
<dbReference type="FunFam" id="3.90.830.10:FF:000001">
    <property type="entry name" value="syntaxin-binding protein 1 isoform X2"/>
    <property type="match status" value="1"/>
</dbReference>
<dbReference type="AlphaFoldDB" id="A0A267EZ22"/>